<dbReference type="GeneID" id="78420855"/>
<proteinExistence type="predicted"/>
<dbReference type="EMBL" id="ACJY01000051">
    <property type="protein sequence ID" value="EFE87052.1"/>
    <property type="molecule type" value="Genomic_DNA"/>
</dbReference>
<evidence type="ECO:0000313" key="2">
    <source>
        <dbReference type="Proteomes" id="UP000003748"/>
    </source>
</evidence>
<reference evidence="1 2" key="1">
    <citation type="submission" date="2010-02" db="EMBL/GenBank/DDBJ databases">
        <authorList>
            <person name="Weinstock G."/>
            <person name="Sodergren E."/>
            <person name="Clifton S."/>
            <person name="Fulton L."/>
            <person name="Fulton B."/>
            <person name="Courtney L."/>
            <person name="Fronick C."/>
            <person name="Harrison M."/>
            <person name="Strong C."/>
            <person name="Farmer C."/>
            <person name="Delahaunty K."/>
            <person name="Markovic C."/>
            <person name="Hall O."/>
            <person name="Minx P."/>
            <person name="Tomlinson C."/>
            <person name="Mitreva M."/>
            <person name="Nelson J."/>
            <person name="Hou S."/>
            <person name="Wollam A."/>
            <person name="Pepin K.H."/>
            <person name="Johnson M."/>
            <person name="Bhonagiri V."/>
            <person name="Zhang X."/>
            <person name="Suruliraj S."/>
            <person name="Warren W."/>
            <person name="Chinwalla A."/>
            <person name="Mardis E.R."/>
            <person name="Wilson R.K."/>
        </authorList>
    </citation>
    <scope>NUCLEOTIDE SEQUENCE [LARGE SCALE GENOMIC DNA]</scope>
    <source>
        <strain evidence="1 2">ATCC 33693</strain>
    </source>
</reference>
<dbReference type="Proteomes" id="UP000003748">
    <property type="component" value="Unassembled WGS sequence"/>
</dbReference>
<organism evidence="1 2">
    <name type="scientific">Fusobacterium periodonticum ATCC 33693</name>
    <dbReference type="NCBI Taxonomy" id="546275"/>
    <lineage>
        <taxon>Bacteria</taxon>
        <taxon>Fusobacteriati</taxon>
        <taxon>Fusobacteriota</taxon>
        <taxon>Fusobacteriia</taxon>
        <taxon>Fusobacteriales</taxon>
        <taxon>Fusobacteriaceae</taxon>
        <taxon>Fusobacterium</taxon>
    </lineage>
</organism>
<dbReference type="AlphaFoldDB" id="D4CUA1"/>
<dbReference type="STRING" id="546275.FUSPEROL_00976"/>
<protein>
    <submittedName>
        <fullName evidence="1">Uncharacterized protein</fullName>
    </submittedName>
</protein>
<name>D4CUA1_9FUSO</name>
<accession>D4CUA1</accession>
<sequence>MYSLLSDTHGLYSQIKKQIFKGEFLKTPTWITGISEKAKKTCLLIGSWEEIEGDKLIIESLYENSYDKFIEEILPYTKGEDPFVYMVKRGDFVSYYLASTENIWSYLNVLTNEKIWNLFVSAVFEVINESENLFTYDSHERFIAQIKGEKLFWSETIRKGMLKTLLIKGVFSDDKETQLCLNSLVEDILKCIKTEKQWIYISKFWTELCEISPIVVINRIEYEWIENTGLFSLFQKQSNNFLFERNSYIDILWGIEQLITQKKFFG</sequence>
<gene>
    <name evidence="1" type="ORF">FUSPEROL_00976</name>
</gene>
<evidence type="ECO:0000313" key="1">
    <source>
        <dbReference type="EMBL" id="EFE87052.1"/>
    </source>
</evidence>
<dbReference type="RefSeq" id="WP_005972377.1">
    <property type="nucleotide sequence ID" value="NZ_GG665893.1"/>
</dbReference>
<dbReference type="HOGENOM" id="CLU_1044924_0_0_0"/>
<comment type="caution">
    <text evidence="1">The sequence shown here is derived from an EMBL/GenBank/DDBJ whole genome shotgun (WGS) entry which is preliminary data.</text>
</comment>
<dbReference type="eggNOG" id="COG3093">
    <property type="taxonomic scope" value="Bacteria"/>
</dbReference>